<gene>
    <name evidence="1" type="ORF">BD410DRAFT_645667</name>
</gene>
<name>A0A4Y7PNI1_9AGAM</name>
<dbReference type="EMBL" id="ML170250">
    <property type="protein sequence ID" value="TDL16149.1"/>
    <property type="molecule type" value="Genomic_DNA"/>
</dbReference>
<dbReference type="OrthoDB" id="3365698at2759"/>
<dbReference type="AlphaFoldDB" id="A0A4Y7PNI1"/>
<protein>
    <submittedName>
        <fullName evidence="1">Uncharacterized protein</fullName>
    </submittedName>
</protein>
<reference evidence="1 2" key="1">
    <citation type="submission" date="2018-06" db="EMBL/GenBank/DDBJ databases">
        <title>A transcriptomic atlas of mushroom development highlights an independent origin of complex multicellularity.</title>
        <authorList>
            <consortium name="DOE Joint Genome Institute"/>
            <person name="Krizsan K."/>
            <person name="Almasi E."/>
            <person name="Merenyi Z."/>
            <person name="Sahu N."/>
            <person name="Viragh M."/>
            <person name="Koszo T."/>
            <person name="Mondo S."/>
            <person name="Kiss B."/>
            <person name="Balint B."/>
            <person name="Kues U."/>
            <person name="Barry K."/>
            <person name="Hegedus J.C."/>
            <person name="Henrissat B."/>
            <person name="Johnson J."/>
            <person name="Lipzen A."/>
            <person name="Ohm R."/>
            <person name="Nagy I."/>
            <person name="Pangilinan J."/>
            <person name="Yan J."/>
            <person name="Xiong Y."/>
            <person name="Grigoriev I.V."/>
            <person name="Hibbett D.S."/>
            <person name="Nagy L.G."/>
        </authorList>
    </citation>
    <scope>NUCLEOTIDE SEQUENCE [LARGE SCALE GENOMIC DNA]</scope>
    <source>
        <strain evidence="1 2">SZMC22713</strain>
    </source>
</reference>
<evidence type="ECO:0000313" key="1">
    <source>
        <dbReference type="EMBL" id="TDL16149.1"/>
    </source>
</evidence>
<sequence length="306" mass="35526">MVATQILWNENGEISGLGRLERLLSRLKKYGFRNARSDEVWDDVPVEAVEWSIPSYSPSITQDDLPRLRRSLNEAKLCMAVLDKVRDYLGRRIRFVRKACMSLVLENGINTMPDEILSLIFEACHRMTDGWTFARCVRQVSWRFRQVSYQTPLLWTRFSPDLSDSQVQAFIARSGGMDLEVSTDWSIPEVEDKLLHTLCPHSKRWSSLKLESPSTASVMNMLDMWELPSLSRIRVHNPQYRLGFSFQSQLTSVTLSLFEQDVDFRLLAHTLRGMTSMRHLFLTLDECREVQKFGIRMDVTRGISIR</sequence>
<keyword evidence="2" id="KW-1185">Reference proteome</keyword>
<proteinExistence type="predicted"/>
<dbReference type="Gene3D" id="1.20.1280.50">
    <property type="match status" value="1"/>
</dbReference>
<dbReference type="STRING" id="50990.A0A4Y7PNI1"/>
<evidence type="ECO:0000313" key="2">
    <source>
        <dbReference type="Proteomes" id="UP000294933"/>
    </source>
</evidence>
<accession>A0A4Y7PNI1</accession>
<dbReference type="VEuPathDB" id="FungiDB:BD410DRAFT_645667"/>
<organism evidence="1 2">
    <name type="scientific">Rickenella mellea</name>
    <dbReference type="NCBI Taxonomy" id="50990"/>
    <lineage>
        <taxon>Eukaryota</taxon>
        <taxon>Fungi</taxon>
        <taxon>Dikarya</taxon>
        <taxon>Basidiomycota</taxon>
        <taxon>Agaricomycotina</taxon>
        <taxon>Agaricomycetes</taxon>
        <taxon>Hymenochaetales</taxon>
        <taxon>Rickenellaceae</taxon>
        <taxon>Rickenella</taxon>
    </lineage>
</organism>
<dbReference type="Proteomes" id="UP000294933">
    <property type="component" value="Unassembled WGS sequence"/>
</dbReference>